<dbReference type="InterPro" id="IPR020894">
    <property type="entry name" value="Cadherin_CS"/>
</dbReference>
<dbReference type="InterPro" id="IPR050174">
    <property type="entry name" value="Protocadherin/Cadherin-CA"/>
</dbReference>
<keyword evidence="10 13" id="KW-0472">Membrane</keyword>
<keyword evidence="6" id="KW-0677">Repeat</keyword>
<feature type="domain" description="Cadherin" evidence="15">
    <location>
        <begin position="134"/>
        <end position="242"/>
    </location>
</feature>
<dbReference type="FunFam" id="2.60.40.60:FF:000002">
    <property type="entry name" value="Protocadherin alpha 2"/>
    <property type="match status" value="1"/>
</dbReference>
<evidence type="ECO:0000256" key="3">
    <source>
        <dbReference type="ARBA" id="ARBA00022475"/>
    </source>
</evidence>
<comment type="function">
    <text evidence="1">Potential calcium-dependent cell-adhesion protein. May be involved in the establishment and maintenance of specific neuronal connections in the brain.</text>
</comment>
<keyword evidence="9 13" id="KW-1133">Transmembrane helix</keyword>
<feature type="domain" description="Cadherin" evidence="15">
    <location>
        <begin position="348"/>
        <end position="452"/>
    </location>
</feature>
<sequence>MAAMLNLPHRGRFVLLCLLWVALWEAGAGQMRYSVPEEIEKGSFVGSVAKDLGLEPLALAERGARIVSRGRTHLFALNPRNGSLVTAGRIDREELCAQSARCLVSFNILLEDKLSIYSVEVEIKDINDNAPRFGVEEVELKISEMTTPGFRIPLKSAHDADVGENTLQKYEINSNDHFSLDVRSGVDGNKYPELVLGRALDREEEAVHYLVLKALDGGDPIRSGTSRIRVTVLDVNDNAPVFTQPEYRVSVPENTPVGTRILTVTATDADEGYNAQVTYFLEKNPEETSEVFELKSASGEITITKSLDYEDAKFHEIDIEAQDGPGLLTRMKVIVTVLDVNDNVPEFYMTTATSSVPEDSPPGTIIALFNVHDRDSGQNAFIACSLPENLPFKLEKSVDNYHRLVTTRVLDREQFSSYNITVTAKDGGSPSLSTNAYILLLVTDINDNPPTFPHTSYSAYIPENNPRGASIFSVMACDPDSNDNAHVTYSLAEDTLQSAPLSSYISINADTGVLYALRSFDYEQFRELQLWVTAQDGGNPPLSTNVSVSIFVLDQNDNTPEILYPALPTDGSTGVELAPRSAEPGYLVTKVVAVDRDSGQNAWLSYRLLKATEPGLFAVGLHTGEVRTARALLDRDALKQSLVVAVQDHGQPPLSATVTLTVAVADSIPDILSDLGSLKPSVDPDDSGLTLYLVVAVAAVSCVFLVFVIVLLALRLRHWHTSRLLQASGSGLAGVPASQFVGVDGVRAFLQTYSHEVSLTADSRGSHVIFPQPNYADTLISQESCEKKDFLSEDKEETFSQVNSLPNIPVSYFAKRNKFT</sequence>
<dbReference type="FunFam" id="2.60.40.60:FF:000004">
    <property type="entry name" value="Protocadherin 1 gamma 2"/>
    <property type="match status" value="1"/>
</dbReference>
<evidence type="ECO:0000313" key="16">
    <source>
        <dbReference type="EMBL" id="KAB0386394.1"/>
    </source>
</evidence>
<dbReference type="FunFam" id="2.60.40.60:FF:000006">
    <property type="entry name" value="Protocadherin alpha 2"/>
    <property type="match status" value="1"/>
</dbReference>
<evidence type="ECO:0000256" key="7">
    <source>
        <dbReference type="ARBA" id="ARBA00022837"/>
    </source>
</evidence>
<comment type="subcellular location">
    <subcellularLocation>
        <location evidence="2">Cell membrane</location>
        <topology evidence="2">Single-pass type I membrane protein</topology>
    </subcellularLocation>
</comment>
<feature type="domain" description="Cadherin" evidence="15">
    <location>
        <begin position="453"/>
        <end position="562"/>
    </location>
</feature>
<evidence type="ECO:0000256" key="10">
    <source>
        <dbReference type="ARBA" id="ARBA00023136"/>
    </source>
</evidence>
<evidence type="ECO:0000256" key="4">
    <source>
        <dbReference type="ARBA" id="ARBA00022692"/>
    </source>
</evidence>
<dbReference type="Pfam" id="PF08266">
    <property type="entry name" value="Cadherin_2"/>
    <property type="match status" value="1"/>
</dbReference>
<dbReference type="FunFam" id="2.60.40.60:FF:000001">
    <property type="entry name" value="Protocadherin alpha 2"/>
    <property type="match status" value="1"/>
</dbReference>
<dbReference type="InterPro" id="IPR015919">
    <property type="entry name" value="Cadherin-like_sf"/>
</dbReference>
<evidence type="ECO:0000256" key="14">
    <source>
        <dbReference type="SAM" id="SignalP"/>
    </source>
</evidence>
<dbReference type="SMART" id="SM00112">
    <property type="entry name" value="CA"/>
    <property type="match status" value="6"/>
</dbReference>
<dbReference type="GO" id="GO:0007156">
    <property type="term" value="P:homophilic cell adhesion via plasma membrane adhesion molecules"/>
    <property type="evidence" value="ECO:0007669"/>
    <property type="project" value="InterPro"/>
</dbReference>
<feature type="domain" description="Cadherin" evidence="15">
    <location>
        <begin position="75"/>
        <end position="133"/>
    </location>
</feature>
<comment type="caution">
    <text evidence="16">The sequence shown here is derived from an EMBL/GenBank/DDBJ whole genome shotgun (WGS) entry which is preliminary data.</text>
</comment>
<accession>A0A5J5N327</accession>
<organism evidence="16 17">
    <name type="scientific">Muntiacus reevesi</name>
    <name type="common">Reeves' muntjac</name>
    <name type="synonym">Cervus reevesi</name>
    <dbReference type="NCBI Taxonomy" id="9886"/>
    <lineage>
        <taxon>Eukaryota</taxon>
        <taxon>Metazoa</taxon>
        <taxon>Chordata</taxon>
        <taxon>Craniata</taxon>
        <taxon>Vertebrata</taxon>
        <taxon>Euteleostomi</taxon>
        <taxon>Mammalia</taxon>
        <taxon>Eutheria</taxon>
        <taxon>Laurasiatheria</taxon>
        <taxon>Artiodactyla</taxon>
        <taxon>Ruminantia</taxon>
        <taxon>Pecora</taxon>
        <taxon>Cervidae</taxon>
        <taxon>Muntiacinae</taxon>
        <taxon>Muntiacus</taxon>
    </lineage>
</organism>
<dbReference type="PROSITE" id="PS50268">
    <property type="entry name" value="CADHERIN_2"/>
    <property type="match status" value="6"/>
</dbReference>
<dbReference type="GO" id="GO:0005886">
    <property type="term" value="C:plasma membrane"/>
    <property type="evidence" value="ECO:0007669"/>
    <property type="project" value="UniProtKB-SubCell"/>
</dbReference>
<keyword evidence="8" id="KW-0130">Cell adhesion</keyword>
<keyword evidence="17" id="KW-1185">Reference proteome</keyword>
<evidence type="ECO:0000256" key="5">
    <source>
        <dbReference type="ARBA" id="ARBA00022729"/>
    </source>
</evidence>
<keyword evidence="11" id="KW-0325">Glycoprotein</keyword>
<dbReference type="InterPro" id="IPR013164">
    <property type="entry name" value="Cadherin_N"/>
</dbReference>
<dbReference type="InterPro" id="IPR002126">
    <property type="entry name" value="Cadherin-like_dom"/>
</dbReference>
<reference evidence="16 17" key="1">
    <citation type="submission" date="2019-06" db="EMBL/GenBank/DDBJ databases">
        <title>Discovery of a novel chromosome fission-fusion reversal in muntjac.</title>
        <authorList>
            <person name="Mudd A.B."/>
            <person name="Bredeson J.V."/>
            <person name="Baum R."/>
            <person name="Hockemeyer D."/>
            <person name="Rokhsar D.S."/>
        </authorList>
    </citation>
    <scope>NUCLEOTIDE SEQUENCE [LARGE SCALE GENOMIC DNA]</scope>
    <source>
        <strain evidence="16">UCam_UCB_Mr</strain>
        <tissue evidence="16">Fibroblast cell line</tissue>
    </source>
</reference>
<keyword evidence="7 12" id="KW-0106">Calcium</keyword>
<dbReference type="PANTHER" id="PTHR24028:SF134">
    <property type="entry name" value="PROTOCADHERIN GAMMA-A2"/>
    <property type="match status" value="1"/>
</dbReference>
<dbReference type="EMBL" id="VCEB01000001">
    <property type="protein sequence ID" value="KAB0386394.1"/>
    <property type="molecule type" value="Genomic_DNA"/>
</dbReference>
<feature type="domain" description="Cadherin" evidence="15">
    <location>
        <begin position="579"/>
        <end position="682"/>
    </location>
</feature>
<evidence type="ECO:0000259" key="15">
    <source>
        <dbReference type="PROSITE" id="PS50268"/>
    </source>
</evidence>
<dbReference type="PRINTS" id="PR00205">
    <property type="entry name" value="CADHERIN"/>
</dbReference>
<protein>
    <recommendedName>
        <fullName evidence="15">Cadherin domain-containing protein</fullName>
    </recommendedName>
</protein>
<dbReference type="Pfam" id="PF00028">
    <property type="entry name" value="Cadherin"/>
    <property type="match status" value="5"/>
</dbReference>
<feature type="domain" description="Cadherin" evidence="15">
    <location>
        <begin position="243"/>
        <end position="347"/>
    </location>
</feature>
<evidence type="ECO:0000256" key="12">
    <source>
        <dbReference type="PROSITE-ProRule" id="PRU00043"/>
    </source>
</evidence>
<dbReference type="CDD" id="cd11304">
    <property type="entry name" value="Cadherin_repeat"/>
    <property type="match status" value="5"/>
</dbReference>
<keyword evidence="5 14" id="KW-0732">Signal</keyword>
<dbReference type="SUPFAM" id="SSF49313">
    <property type="entry name" value="Cadherin-like"/>
    <property type="match status" value="6"/>
</dbReference>
<dbReference type="PANTHER" id="PTHR24028">
    <property type="entry name" value="CADHERIN-87A"/>
    <property type="match status" value="1"/>
</dbReference>
<name>A0A5J5N327_MUNRE</name>
<dbReference type="FunFam" id="2.60.40.60:FF:000018">
    <property type="entry name" value="Protocadherin gamma c3"/>
    <property type="match status" value="1"/>
</dbReference>
<evidence type="ECO:0000256" key="13">
    <source>
        <dbReference type="SAM" id="Phobius"/>
    </source>
</evidence>
<feature type="chain" id="PRO_5023814665" description="Cadherin domain-containing protein" evidence="14">
    <location>
        <begin position="30"/>
        <end position="820"/>
    </location>
</feature>
<dbReference type="GO" id="GO:0005509">
    <property type="term" value="F:calcium ion binding"/>
    <property type="evidence" value="ECO:0007669"/>
    <property type="project" value="UniProtKB-UniRule"/>
</dbReference>
<evidence type="ECO:0000313" key="17">
    <source>
        <dbReference type="Proteomes" id="UP000326062"/>
    </source>
</evidence>
<dbReference type="Gene3D" id="2.60.40.60">
    <property type="entry name" value="Cadherins"/>
    <property type="match status" value="6"/>
</dbReference>
<evidence type="ECO:0000256" key="1">
    <source>
        <dbReference type="ARBA" id="ARBA00003436"/>
    </source>
</evidence>
<evidence type="ECO:0000256" key="9">
    <source>
        <dbReference type="ARBA" id="ARBA00022989"/>
    </source>
</evidence>
<keyword evidence="4 13" id="KW-0812">Transmembrane</keyword>
<evidence type="ECO:0000256" key="8">
    <source>
        <dbReference type="ARBA" id="ARBA00022889"/>
    </source>
</evidence>
<feature type="signal peptide" evidence="14">
    <location>
        <begin position="1"/>
        <end position="29"/>
    </location>
</feature>
<gene>
    <name evidence="16" type="ORF">FD755_001350</name>
</gene>
<evidence type="ECO:0000256" key="2">
    <source>
        <dbReference type="ARBA" id="ARBA00004251"/>
    </source>
</evidence>
<feature type="transmembrane region" description="Helical" evidence="13">
    <location>
        <begin position="689"/>
        <end position="714"/>
    </location>
</feature>
<evidence type="ECO:0000256" key="11">
    <source>
        <dbReference type="ARBA" id="ARBA00023180"/>
    </source>
</evidence>
<dbReference type="InterPro" id="IPR032455">
    <property type="entry name" value="Cadherin_C"/>
</dbReference>
<evidence type="ECO:0000256" key="6">
    <source>
        <dbReference type="ARBA" id="ARBA00022737"/>
    </source>
</evidence>
<dbReference type="Pfam" id="PF16492">
    <property type="entry name" value="Cadherin_C_2"/>
    <property type="match status" value="1"/>
</dbReference>
<dbReference type="FunFam" id="2.60.40.60:FF:000129">
    <property type="entry name" value="protocadherin alpha-C2 isoform X1"/>
    <property type="match status" value="1"/>
</dbReference>
<dbReference type="PROSITE" id="PS00232">
    <property type="entry name" value="CADHERIN_1"/>
    <property type="match status" value="3"/>
</dbReference>
<keyword evidence="3" id="KW-1003">Cell membrane</keyword>
<dbReference type="AlphaFoldDB" id="A0A5J5N327"/>
<proteinExistence type="predicted"/>
<dbReference type="Proteomes" id="UP000326062">
    <property type="component" value="Chromosome 1"/>
</dbReference>